<reference evidence="2" key="1">
    <citation type="submission" date="2019-12" db="EMBL/GenBank/DDBJ databases">
        <title>Genome sequencing and annotation of Brassica cretica.</title>
        <authorList>
            <person name="Studholme D.J."/>
            <person name="Sarris P."/>
        </authorList>
    </citation>
    <scope>NUCLEOTIDE SEQUENCE</scope>
    <source>
        <strain evidence="2">PFS-109/04</strain>
        <tissue evidence="2">Leaf</tissue>
    </source>
</reference>
<evidence type="ECO:0000313" key="2">
    <source>
        <dbReference type="EMBL" id="KAF3524725.1"/>
    </source>
</evidence>
<proteinExistence type="predicted"/>
<protein>
    <submittedName>
        <fullName evidence="2">Uncharacterized protein</fullName>
    </submittedName>
</protein>
<dbReference type="EMBL" id="QGKX02001347">
    <property type="protein sequence ID" value="KAF3524725.1"/>
    <property type="molecule type" value="Genomic_DNA"/>
</dbReference>
<dbReference type="AlphaFoldDB" id="A0A8S9PRU4"/>
<gene>
    <name evidence="2" type="ORF">F2Q69_00048014</name>
</gene>
<dbReference type="Proteomes" id="UP000712600">
    <property type="component" value="Unassembled WGS sequence"/>
</dbReference>
<accession>A0A8S9PRU4</accession>
<organism evidence="2 3">
    <name type="scientific">Brassica cretica</name>
    <name type="common">Mustard</name>
    <dbReference type="NCBI Taxonomy" id="69181"/>
    <lineage>
        <taxon>Eukaryota</taxon>
        <taxon>Viridiplantae</taxon>
        <taxon>Streptophyta</taxon>
        <taxon>Embryophyta</taxon>
        <taxon>Tracheophyta</taxon>
        <taxon>Spermatophyta</taxon>
        <taxon>Magnoliopsida</taxon>
        <taxon>eudicotyledons</taxon>
        <taxon>Gunneridae</taxon>
        <taxon>Pentapetalae</taxon>
        <taxon>rosids</taxon>
        <taxon>malvids</taxon>
        <taxon>Brassicales</taxon>
        <taxon>Brassicaceae</taxon>
        <taxon>Brassiceae</taxon>
        <taxon>Brassica</taxon>
    </lineage>
</organism>
<name>A0A8S9PRU4_BRACR</name>
<evidence type="ECO:0000313" key="3">
    <source>
        <dbReference type="Proteomes" id="UP000712600"/>
    </source>
</evidence>
<evidence type="ECO:0000256" key="1">
    <source>
        <dbReference type="SAM" id="MobiDB-lite"/>
    </source>
</evidence>
<feature type="compositionally biased region" description="Basic and acidic residues" evidence="1">
    <location>
        <begin position="23"/>
        <end position="36"/>
    </location>
</feature>
<comment type="caution">
    <text evidence="2">The sequence shown here is derived from an EMBL/GenBank/DDBJ whole genome shotgun (WGS) entry which is preliminary data.</text>
</comment>
<feature type="compositionally biased region" description="Basic and acidic residues" evidence="1">
    <location>
        <begin position="1"/>
        <end position="10"/>
    </location>
</feature>
<feature type="region of interest" description="Disordered" evidence="1">
    <location>
        <begin position="1"/>
        <end position="39"/>
    </location>
</feature>
<sequence>MELRPDDGTDRPTCVLSRPSQHAKTDSRAQLHLGREESEDDQSFSLLARLVRTIHPDEHTDDLASVFDPMMDFSFDHFSKEKILKLLEDLTRARTQLVHEEHPAGCTDRPACVLLLTAMGQSHISRIPT</sequence>